<keyword evidence="6 8" id="KW-0111">Calcium/phospholipid-binding</keyword>
<keyword evidence="2 7" id="KW-0479">Metal-binding</keyword>
<evidence type="ECO:0000313" key="10">
    <source>
        <dbReference type="Proteomes" id="UP000314987"/>
    </source>
</evidence>
<evidence type="ECO:0000256" key="5">
    <source>
        <dbReference type="ARBA" id="ARBA00023216"/>
    </source>
</evidence>
<accession>A0A4X2LG98</accession>
<dbReference type="SUPFAM" id="SSF47874">
    <property type="entry name" value="Annexin"/>
    <property type="match status" value="1"/>
</dbReference>
<dbReference type="GO" id="GO:0005544">
    <property type="term" value="F:calcium-dependent phospholipid binding"/>
    <property type="evidence" value="ECO:0007669"/>
    <property type="project" value="UniProtKB-KW"/>
</dbReference>
<dbReference type="GO" id="GO:0012506">
    <property type="term" value="C:vesicle membrane"/>
    <property type="evidence" value="ECO:0007669"/>
    <property type="project" value="TreeGrafter"/>
</dbReference>
<dbReference type="PROSITE" id="PS51897">
    <property type="entry name" value="ANNEXIN_2"/>
    <property type="match status" value="4"/>
</dbReference>
<dbReference type="FunFam" id="1.10.220.10:FF:000003">
    <property type="entry name" value="Annexin"/>
    <property type="match status" value="1"/>
</dbReference>
<dbReference type="FunFam" id="1.10.220.10:FF:000001">
    <property type="entry name" value="Annexin"/>
    <property type="match status" value="1"/>
</dbReference>
<name>A0A4X2LG98_VOMUR</name>
<evidence type="ECO:0000256" key="7">
    <source>
        <dbReference type="PIRSR" id="PIRSR609115-1"/>
    </source>
</evidence>
<keyword evidence="5 8" id="KW-0041">Annexin</keyword>
<dbReference type="STRING" id="29139.ENSVURP00010020765"/>
<dbReference type="FunFam" id="1.10.220.10:FF:000004">
    <property type="entry name" value="Annexin"/>
    <property type="match status" value="1"/>
</dbReference>
<evidence type="ECO:0000256" key="8">
    <source>
        <dbReference type="RuleBase" id="RU003540"/>
    </source>
</evidence>
<dbReference type="InterPro" id="IPR018502">
    <property type="entry name" value="Annexin_repeat"/>
</dbReference>
<dbReference type="RefSeq" id="XP_027716586.1">
    <property type="nucleotide sequence ID" value="XM_027860785.1"/>
</dbReference>
<dbReference type="GO" id="GO:0005737">
    <property type="term" value="C:cytoplasm"/>
    <property type="evidence" value="ECO:0007669"/>
    <property type="project" value="TreeGrafter"/>
</dbReference>
<dbReference type="InterPro" id="IPR037104">
    <property type="entry name" value="Annexin_sf"/>
</dbReference>
<dbReference type="Ensembl" id="ENSVURT00010023644.1">
    <property type="protein sequence ID" value="ENSVURP00010020765.1"/>
    <property type="gene ID" value="ENSVURG00010015873.1"/>
</dbReference>
<dbReference type="GO" id="GO:0005886">
    <property type="term" value="C:plasma membrane"/>
    <property type="evidence" value="ECO:0007669"/>
    <property type="project" value="TreeGrafter"/>
</dbReference>
<sequence length="327" mass="36808">MAWWKAWVEQEGITVKGSPHFNPDPDAETLYKAMKGIGTNEQAIIDVLTKRSNAQRQQIAKAYKSRYGKDLSETLKSELSGNFERLIIALMYPPYKYEAKELHDAVKGIGTKEGVIIEILASRTKTQLREIMRAYEEEYGSNLEEDIKSDTSGYLERILVCLLQGSRDDVSGFVDPGLALQDAQDLYAAGEKIRGTDEMKFITILCTRSATHLMRVFDEYQKIANKSIEDSIKSETHGSLEEAMLTVVKCTRNIHSYFAERLYYSMKGLGTWDGTLIRNIVSRSEIDLNLIKGEFKKLYGKSLSSMIMGDTSGDYKTALLNLVGSDS</sequence>
<feature type="binding site" evidence="7">
    <location>
        <position position="266"/>
    </location>
    <ligand>
        <name>Ca(2+)</name>
        <dbReference type="ChEBI" id="CHEBI:29108"/>
    </ligand>
</feature>
<dbReference type="GO" id="GO:0005509">
    <property type="term" value="F:calcium ion binding"/>
    <property type="evidence" value="ECO:0007669"/>
    <property type="project" value="InterPro"/>
</dbReference>
<keyword evidence="4 7" id="KW-0106">Calcium</keyword>
<dbReference type="SMART" id="SM00335">
    <property type="entry name" value="ANX"/>
    <property type="match status" value="4"/>
</dbReference>
<keyword evidence="3 8" id="KW-0677">Repeat</keyword>
<dbReference type="Proteomes" id="UP000314987">
    <property type="component" value="Unassembled WGS sequence"/>
</dbReference>
<dbReference type="InterPro" id="IPR009115">
    <property type="entry name" value="ANX8"/>
</dbReference>
<keyword evidence="10" id="KW-1185">Reference proteome</keyword>
<gene>
    <name evidence="9" type="primary">LOC114042091</name>
</gene>
<protein>
    <recommendedName>
        <fullName evidence="8">Annexin</fullName>
    </recommendedName>
</protein>
<dbReference type="PROSITE" id="PS00223">
    <property type="entry name" value="ANNEXIN_1"/>
    <property type="match status" value="3"/>
</dbReference>
<evidence type="ECO:0000256" key="2">
    <source>
        <dbReference type="ARBA" id="ARBA00022723"/>
    </source>
</evidence>
<evidence type="ECO:0000256" key="4">
    <source>
        <dbReference type="ARBA" id="ARBA00022837"/>
    </source>
</evidence>
<dbReference type="PANTHER" id="PTHR10502">
    <property type="entry name" value="ANNEXIN"/>
    <property type="match status" value="1"/>
</dbReference>
<comment type="domain">
    <text evidence="8">A pair of annexin repeats may form one binding site for calcium and phospholipid.</text>
</comment>
<feature type="binding site" evidence="7">
    <location>
        <position position="310"/>
    </location>
    <ligand>
        <name>Ca(2+)</name>
        <dbReference type="ChEBI" id="CHEBI:29108"/>
    </ligand>
</feature>
<feature type="binding site" evidence="7">
    <location>
        <position position="268"/>
    </location>
    <ligand>
        <name>Ca(2+)</name>
        <dbReference type="ChEBI" id="CHEBI:29108"/>
    </ligand>
</feature>
<feature type="binding site" evidence="7">
    <location>
        <position position="270"/>
    </location>
    <ligand>
        <name>Ca(2+)</name>
        <dbReference type="ChEBI" id="CHEBI:29108"/>
    </ligand>
</feature>
<dbReference type="GO" id="GO:0001786">
    <property type="term" value="F:phosphatidylserine binding"/>
    <property type="evidence" value="ECO:0007669"/>
    <property type="project" value="TreeGrafter"/>
</dbReference>
<dbReference type="Gene3D" id="1.10.220.10">
    <property type="entry name" value="Annexin"/>
    <property type="match status" value="4"/>
</dbReference>
<organism evidence="9 10">
    <name type="scientific">Vombatus ursinus</name>
    <name type="common">Common wombat</name>
    <dbReference type="NCBI Taxonomy" id="29139"/>
    <lineage>
        <taxon>Eukaryota</taxon>
        <taxon>Metazoa</taxon>
        <taxon>Chordata</taxon>
        <taxon>Craniata</taxon>
        <taxon>Vertebrata</taxon>
        <taxon>Euteleostomi</taxon>
        <taxon>Mammalia</taxon>
        <taxon>Metatheria</taxon>
        <taxon>Diprotodontia</taxon>
        <taxon>Vombatidae</taxon>
        <taxon>Vombatus</taxon>
    </lineage>
</organism>
<reference evidence="9" key="2">
    <citation type="submission" date="2025-08" db="UniProtKB">
        <authorList>
            <consortium name="Ensembl"/>
        </authorList>
    </citation>
    <scope>IDENTIFICATION</scope>
</reference>
<dbReference type="GeneTree" id="ENSGT00940000161044"/>
<dbReference type="OMA" id="CYVEHDV"/>
<dbReference type="FunFam" id="1.10.220.10:FF:000002">
    <property type="entry name" value="Annexin"/>
    <property type="match status" value="1"/>
</dbReference>
<dbReference type="GO" id="GO:0005634">
    <property type="term" value="C:nucleus"/>
    <property type="evidence" value="ECO:0007669"/>
    <property type="project" value="TreeGrafter"/>
</dbReference>
<evidence type="ECO:0000313" key="9">
    <source>
        <dbReference type="Ensembl" id="ENSVURP00010020765.1"/>
    </source>
</evidence>
<dbReference type="OrthoDB" id="37886at2759"/>
<evidence type="ECO:0000256" key="1">
    <source>
        <dbReference type="ARBA" id="ARBA00007831"/>
    </source>
</evidence>
<reference evidence="10" key="1">
    <citation type="submission" date="2018-12" db="EMBL/GenBank/DDBJ databases">
        <authorList>
            <person name="Yazar S."/>
        </authorList>
    </citation>
    <scope>NUCLEOTIDE SEQUENCE [LARGE SCALE GENOMIC DNA]</scope>
</reference>
<dbReference type="GeneID" id="114042091"/>
<dbReference type="PANTHER" id="PTHR10502:SF133">
    <property type="entry name" value="ANNEXIN A8-RELATED"/>
    <property type="match status" value="1"/>
</dbReference>
<evidence type="ECO:0000256" key="3">
    <source>
        <dbReference type="ARBA" id="ARBA00022737"/>
    </source>
</evidence>
<dbReference type="PRINTS" id="PR01808">
    <property type="entry name" value="ANNEXINVIII"/>
</dbReference>
<reference evidence="9" key="3">
    <citation type="submission" date="2025-09" db="UniProtKB">
        <authorList>
            <consortium name="Ensembl"/>
        </authorList>
    </citation>
    <scope>IDENTIFICATION</scope>
</reference>
<dbReference type="PRINTS" id="PR00196">
    <property type="entry name" value="ANNEXIN"/>
</dbReference>
<proteinExistence type="inferred from homology"/>
<dbReference type="Pfam" id="PF00191">
    <property type="entry name" value="Annexin"/>
    <property type="match status" value="4"/>
</dbReference>
<dbReference type="GO" id="GO:0007032">
    <property type="term" value="P:endosome organization"/>
    <property type="evidence" value="ECO:0007669"/>
    <property type="project" value="TreeGrafter"/>
</dbReference>
<dbReference type="AlphaFoldDB" id="A0A4X2LG98"/>
<dbReference type="InterPro" id="IPR018252">
    <property type="entry name" value="Annexin_repeat_CS"/>
</dbReference>
<comment type="similarity">
    <text evidence="1 8">Belongs to the annexin family.</text>
</comment>
<evidence type="ECO:0000256" key="6">
    <source>
        <dbReference type="ARBA" id="ARBA00023302"/>
    </source>
</evidence>
<dbReference type="InterPro" id="IPR001464">
    <property type="entry name" value="Annexin"/>
</dbReference>
<dbReference type="GO" id="GO:0016197">
    <property type="term" value="P:endosomal transport"/>
    <property type="evidence" value="ECO:0007669"/>
    <property type="project" value="TreeGrafter"/>
</dbReference>